<evidence type="ECO:0000313" key="3">
    <source>
        <dbReference type="EMBL" id="QHT82170.1"/>
    </source>
</evidence>
<reference evidence="3" key="1">
    <citation type="journal article" date="2020" name="Nature">
        <title>Giant virus diversity and host interactions through global metagenomics.</title>
        <authorList>
            <person name="Schulz F."/>
            <person name="Roux S."/>
            <person name="Paez-Espino D."/>
            <person name="Jungbluth S."/>
            <person name="Walsh D.A."/>
            <person name="Denef V.J."/>
            <person name="McMahon K.D."/>
            <person name="Konstantinidis K.T."/>
            <person name="Eloe-Fadrosh E.A."/>
            <person name="Kyrpides N.C."/>
            <person name="Woyke T."/>
        </authorList>
    </citation>
    <scope>NUCLEOTIDE SEQUENCE</scope>
    <source>
        <strain evidence="3">GVMAG-M-3300023184-161</strain>
    </source>
</reference>
<dbReference type="Pfam" id="PF00271">
    <property type="entry name" value="Helicase_C"/>
    <property type="match status" value="1"/>
</dbReference>
<dbReference type="InterPro" id="IPR027417">
    <property type="entry name" value="P-loop_NTPase"/>
</dbReference>
<dbReference type="SUPFAM" id="SSF52540">
    <property type="entry name" value="P-loop containing nucleoside triphosphate hydrolases"/>
    <property type="match status" value="2"/>
</dbReference>
<feature type="compositionally biased region" description="Basic residues" evidence="1">
    <location>
        <begin position="9"/>
        <end position="23"/>
    </location>
</feature>
<dbReference type="GO" id="GO:0005524">
    <property type="term" value="F:ATP binding"/>
    <property type="evidence" value="ECO:0007669"/>
    <property type="project" value="InterPro"/>
</dbReference>
<dbReference type="AlphaFoldDB" id="A0A6C0HP97"/>
<dbReference type="PROSITE" id="PS51192">
    <property type="entry name" value="HELICASE_ATP_BIND_1"/>
    <property type="match status" value="1"/>
</dbReference>
<dbReference type="Gene3D" id="3.40.50.300">
    <property type="entry name" value="P-loop containing nucleotide triphosphate hydrolases"/>
    <property type="match status" value="1"/>
</dbReference>
<feature type="domain" description="Helicase ATP-binding" evidence="2">
    <location>
        <begin position="117"/>
        <end position="317"/>
    </location>
</feature>
<dbReference type="GO" id="GO:0003677">
    <property type="term" value="F:DNA binding"/>
    <property type="evidence" value="ECO:0007669"/>
    <property type="project" value="InterPro"/>
</dbReference>
<name>A0A6C0HP97_9ZZZZ</name>
<dbReference type="SMART" id="SM00487">
    <property type="entry name" value="DEXDc"/>
    <property type="match status" value="1"/>
</dbReference>
<dbReference type="InterPro" id="IPR001650">
    <property type="entry name" value="Helicase_C-like"/>
</dbReference>
<dbReference type="GO" id="GO:0016787">
    <property type="term" value="F:hydrolase activity"/>
    <property type="evidence" value="ECO:0007669"/>
    <property type="project" value="InterPro"/>
</dbReference>
<organism evidence="3">
    <name type="scientific">viral metagenome</name>
    <dbReference type="NCBI Taxonomy" id="1070528"/>
    <lineage>
        <taxon>unclassified sequences</taxon>
        <taxon>metagenomes</taxon>
        <taxon>organismal metagenomes</taxon>
    </lineage>
</organism>
<evidence type="ECO:0000256" key="1">
    <source>
        <dbReference type="SAM" id="MobiDB-lite"/>
    </source>
</evidence>
<protein>
    <recommendedName>
        <fullName evidence="2">Helicase ATP-binding domain-containing protein</fullName>
    </recommendedName>
</protein>
<dbReference type="InterPro" id="IPR014001">
    <property type="entry name" value="Helicase_ATP-bd"/>
</dbReference>
<dbReference type="InterPro" id="IPR038718">
    <property type="entry name" value="SNF2-like_sf"/>
</dbReference>
<feature type="region of interest" description="Disordered" evidence="1">
    <location>
        <begin position="1"/>
        <end position="53"/>
    </location>
</feature>
<sequence>MDSSEKIKKVNKPIKSTIKKGKGKGLGIGTGENKPVKSTIKKGRSVNKLKNASSSEDDTMFPFLYPDINDEDFNVKIARRKEFAENSQNIEKTEINEICGSDVFELAPHQQFVRNFMSSNTPYNSLLLYHGLGSGKTCSAITIAEEYREHNSKTNRLNKIMIIASPNVQINFRLQLFDPVKLTENSGVVESNSCSGNKFLKYINPMNIKNLSEQDIAKQINTLIDENYIFMGYQEFANQIQSLKGNREAIDLTYGNRLIIIDEVHNLRNVYDKKGASNFIYDAIKKAENIKLVLLTATPMYNSYKEIIWIINLMNVNDRRKEIKEGDIFDKEGMFKKTGNVESGKNMLIKKATGYISFVRGDNPISFPHRVWPKMFSIENTFDSKDGHAYPEKHFNRIGNLSEYQRKPIVPVFLVTLGETQQNAYDYIMNETKIPDVSEIDDNEAEPDEDVEGVGLGCNALLGRIQALSMIYTDMSESGKLSKQQKYFVGGKGLKTAMTYNTKDITNFEYRPEYINKGKGIFNNSEIGKYSAKIKTICEWIKDAEGVVLIYSEFIFGGIIPMALVLEELGYTRSSTIRPSLFKEDKSRKKNGLKYAVITGNVHLSPPLKNEIALCTEGNSDGAKIKVILISKAGSEGIDFKNIRQVHIIEPWYNLSRIEQVIGRAVRMCGHKELSDAMKRNVQIFLYASILYGRSSIIEAVDLYIYRIAGVKAKQIGTVSRVLKETSVDCLLNTPLNEHSKKKTDSKNIKLSVLKRVNNGIKYEIIPYKIEDILDSAICDYMENCDIKCNPPGPVGKVEDYNYSSPLGYNNEIITRKIKSLMKHLFVYTREGIIAGVNTGYKYSDNEIYSTLTALIDNKNEVFKDKWGRYGRLVNVDNLYLFQPIELTNEHISMYDRSTPIDFKQREVAMIGLFPGEPEGVEDASPTSIIDHLRKQYDIIYNLEEAIGVAGNTENKTDYTYNRVCKAIYTNLKAENRQITENLSTAVISHMVENLKGFDKKGLIGYLLTTSNDELDDFQKRLKEYILSLTYESSSKKGPKIGLYIFNGAENEFYVIDGNVISVATAVDLTRFKPSQDQRVQDIKLGLDEVVGFTSINKKQGVVFKTKIIKKNECLKMRNTGAVCRGENPDIMNMILGKTHNKKFKEFVADGKKKKPKIKKNTILFECFLQEMLLRYNNIKDKNKKKYWVLTTEESELIGIQKCNL</sequence>
<evidence type="ECO:0000259" key="2">
    <source>
        <dbReference type="PROSITE" id="PS51192"/>
    </source>
</evidence>
<dbReference type="InterPro" id="IPR006935">
    <property type="entry name" value="Helicase/UvrB_N"/>
</dbReference>
<accession>A0A6C0HP97</accession>
<dbReference type="Gene3D" id="3.40.50.10810">
    <property type="entry name" value="Tandem AAA-ATPase domain"/>
    <property type="match status" value="1"/>
</dbReference>
<proteinExistence type="predicted"/>
<dbReference type="SMART" id="SM00490">
    <property type="entry name" value="HELICc"/>
    <property type="match status" value="1"/>
</dbReference>
<dbReference type="Pfam" id="PF04851">
    <property type="entry name" value="ResIII"/>
    <property type="match status" value="1"/>
</dbReference>
<dbReference type="EMBL" id="MN739997">
    <property type="protein sequence ID" value="QHT82170.1"/>
    <property type="molecule type" value="Genomic_DNA"/>
</dbReference>